<accession>A0A975HA10</accession>
<protein>
    <submittedName>
        <fullName evidence="10">Alpha-ketoglutarate-dependent dioxygenase AlkB</fullName>
    </submittedName>
</protein>
<keyword evidence="7" id="KW-0408">Iron</keyword>
<evidence type="ECO:0000313" key="10">
    <source>
        <dbReference type="EMBL" id="QTE23700.1"/>
    </source>
</evidence>
<dbReference type="Pfam" id="PF13532">
    <property type="entry name" value="2OG-FeII_Oxy_2"/>
    <property type="match status" value="1"/>
</dbReference>
<gene>
    <name evidence="10" type="ORF">J3359_05335</name>
</gene>
<dbReference type="RefSeq" id="WP_208079701.1">
    <property type="nucleotide sequence ID" value="NZ_CP071869.1"/>
</dbReference>
<dbReference type="Proteomes" id="UP000663920">
    <property type="component" value="Chromosome"/>
</dbReference>
<dbReference type="GO" id="GO:0032451">
    <property type="term" value="F:demethylase activity"/>
    <property type="evidence" value="ECO:0007669"/>
    <property type="project" value="UniProtKB-ARBA"/>
</dbReference>
<evidence type="ECO:0000256" key="6">
    <source>
        <dbReference type="ARBA" id="ARBA00023002"/>
    </source>
</evidence>
<dbReference type="FunFam" id="2.60.120.590:FF:000004">
    <property type="entry name" value="DNA oxidative demethylase ALKBH2"/>
    <property type="match status" value="1"/>
</dbReference>
<keyword evidence="4" id="KW-0460">Magnesium</keyword>
<evidence type="ECO:0000256" key="1">
    <source>
        <dbReference type="ARBA" id="ARBA00001954"/>
    </source>
</evidence>
<evidence type="ECO:0000256" key="3">
    <source>
        <dbReference type="ARBA" id="ARBA00022763"/>
    </source>
</evidence>
<evidence type="ECO:0000256" key="5">
    <source>
        <dbReference type="ARBA" id="ARBA00022964"/>
    </source>
</evidence>
<evidence type="ECO:0000259" key="9">
    <source>
        <dbReference type="PROSITE" id="PS51471"/>
    </source>
</evidence>
<evidence type="ECO:0000313" key="11">
    <source>
        <dbReference type="Proteomes" id="UP000663920"/>
    </source>
</evidence>
<keyword evidence="6" id="KW-0560">Oxidoreductase</keyword>
<dbReference type="PANTHER" id="PTHR31212">
    <property type="entry name" value="ALPHA-KETOGLUTARATE-DEPENDENT DIOXYGENASE ALKB HOMOLOG 3"/>
    <property type="match status" value="1"/>
</dbReference>
<dbReference type="EMBL" id="CP071869">
    <property type="protein sequence ID" value="QTE23700.1"/>
    <property type="molecule type" value="Genomic_DNA"/>
</dbReference>
<dbReference type="KEGG" id="pcea:J3359_05335"/>
<keyword evidence="3" id="KW-0227">DNA damage</keyword>
<dbReference type="GO" id="GO:0046872">
    <property type="term" value="F:metal ion binding"/>
    <property type="evidence" value="ECO:0007669"/>
    <property type="project" value="UniProtKB-KW"/>
</dbReference>
<reference evidence="10 11" key="1">
    <citation type="submission" date="2021-03" db="EMBL/GenBank/DDBJ databases">
        <title>Complete genome of Polaribacter_sp.SM13.</title>
        <authorList>
            <person name="Jeong S.W."/>
            <person name="Bae J.W."/>
        </authorList>
    </citation>
    <scope>NUCLEOTIDE SEQUENCE [LARGE SCALE GENOMIC DNA]</scope>
    <source>
        <strain evidence="10 11">SM13</strain>
    </source>
</reference>
<proteinExistence type="predicted"/>
<keyword evidence="5 10" id="KW-0223">Dioxygenase</keyword>
<dbReference type="InterPro" id="IPR027450">
    <property type="entry name" value="AlkB-like"/>
</dbReference>
<evidence type="ECO:0000256" key="2">
    <source>
        <dbReference type="ARBA" id="ARBA00022723"/>
    </source>
</evidence>
<dbReference type="GO" id="GO:0016705">
    <property type="term" value="F:oxidoreductase activity, acting on paired donors, with incorporation or reduction of molecular oxygen"/>
    <property type="evidence" value="ECO:0007669"/>
    <property type="project" value="UniProtKB-ARBA"/>
</dbReference>
<dbReference type="PANTHER" id="PTHR31212:SF4">
    <property type="entry name" value="ALPHA-KETOGLUTARATE-DEPENDENT DIOXYGENASE ALKB HOMOLOG 3"/>
    <property type="match status" value="1"/>
</dbReference>
<dbReference type="Gene3D" id="2.60.120.590">
    <property type="entry name" value="Alpha-ketoglutarate-dependent dioxygenase AlkB-like"/>
    <property type="match status" value="1"/>
</dbReference>
<dbReference type="GO" id="GO:0016787">
    <property type="term" value="F:hydrolase activity"/>
    <property type="evidence" value="ECO:0007669"/>
    <property type="project" value="UniProtKB-ARBA"/>
</dbReference>
<keyword evidence="11" id="KW-1185">Reference proteome</keyword>
<dbReference type="InterPro" id="IPR037151">
    <property type="entry name" value="AlkB-like_sf"/>
</dbReference>
<name>A0A975HA10_9FLAO</name>
<dbReference type="InterPro" id="IPR005123">
    <property type="entry name" value="Oxoglu/Fe-dep_dioxygenase_dom"/>
</dbReference>
<dbReference type="SUPFAM" id="SSF51197">
    <property type="entry name" value="Clavaminate synthase-like"/>
    <property type="match status" value="1"/>
</dbReference>
<feature type="domain" description="Fe2OG dioxygenase" evidence="9">
    <location>
        <begin position="102"/>
        <end position="199"/>
    </location>
</feature>
<organism evidence="10 11">
    <name type="scientific">Polaribacter cellanae</name>
    <dbReference type="NCBI Taxonomy" id="2818493"/>
    <lineage>
        <taxon>Bacteria</taxon>
        <taxon>Pseudomonadati</taxon>
        <taxon>Bacteroidota</taxon>
        <taxon>Flavobacteriia</taxon>
        <taxon>Flavobacteriales</taxon>
        <taxon>Flavobacteriaceae</taxon>
    </lineage>
</organism>
<evidence type="ECO:0000256" key="4">
    <source>
        <dbReference type="ARBA" id="ARBA00022842"/>
    </source>
</evidence>
<comment type="cofactor">
    <cofactor evidence="1">
        <name>Fe(2+)</name>
        <dbReference type="ChEBI" id="CHEBI:29033"/>
    </cofactor>
</comment>
<dbReference type="InterPro" id="IPR032854">
    <property type="entry name" value="ALKBH3"/>
</dbReference>
<sequence length="204" mass="23883">MDLFSSEKIKNILPFDGVTNYHGIVLDKSQCDFYYQKLFETIEWKNDEAIIFGKKIITKRKVAWYGESEFSYKYSGVTKNANLFTKELLKLKEIVEKESGETYNSCLLNLYHSGEEGMAYHSDGEKMLKKNGAIASLSLGAERKFSFKHKENKQRIDIILERGSLLVMREFTQTNWLHRLPPTKKVFTPRINLTFRTIELQQQF</sequence>
<keyword evidence="2" id="KW-0479">Metal-binding</keyword>
<dbReference type="GO" id="GO:0006307">
    <property type="term" value="P:DNA alkylation repair"/>
    <property type="evidence" value="ECO:0007669"/>
    <property type="project" value="InterPro"/>
</dbReference>
<evidence type="ECO:0000256" key="8">
    <source>
        <dbReference type="ARBA" id="ARBA00023204"/>
    </source>
</evidence>
<dbReference type="GO" id="GO:0051213">
    <property type="term" value="F:dioxygenase activity"/>
    <property type="evidence" value="ECO:0007669"/>
    <property type="project" value="UniProtKB-KW"/>
</dbReference>
<evidence type="ECO:0000256" key="7">
    <source>
        <dbReference type="ARBA" id="ARBA00023004"/>
    </source>
</evidence>
<keyword evidence="8" id="KW-0234">DNA repair</keyword>
<dbReference type="AlphaFoldDB" id="A0A975HA10"/>
<dbReference type="GO" id="GO:0140097">
    <property type="term" value="F:catalytic activity, acting on DNA"/>
    <property type="evidence" value="ECO:0007669"/>
    <property type="project" value="UniProtKB-ARBA"/>
</dbReference>
<dbReference type="PROSITE" id="PS51471">
    <property type="entry name" value="FE2OG_OXY"/>
    <property type="match status" value="1"/>
</dbReference>